<comment type="caution">
    <text evidence="2">The sequence shown here is derived from an EMBL/GenBank/DDBJ whole genome shotgun (WGS) entry which is preliminary data.</text>
</comment>
<evidence type="ECO:0000313" key="2">
    <source>
        <dbReference type="EMBL" id="GGY91798.1"/>
    </source>
</evidence>
<dbReference type="RefSeq" id="WP_189619329.1">
    <property type="nucleotide sequence ID" value="NZ_BMZA01000001.1"/>
</dbReference>
<dbReference type="Proteomes" id="UP000648075">
    <property type="component" value="Unassembled WGS sequence"/>
</dbReference>
<protein>
    <recommendedName>
        <fullName evidence="4">LysR family transcriptional regulator</fullName>
    </recommendedName>
</protein>
<reference evidence="2" key="2">
    <citation type="submission" date="2020-09" db="EMBL/GenBank/DDBJ databases">
        <authorList>
            <person name="Sun Q."/>
            <person name="Kim S."/>
        </authorList>
    </citation>
    <scope>NUCLEOTIDE SEQUENCE</scope>
    <source>
        <strain evidence="2">KCTC 32255</strain>
    </source>
</reference>
<proteinExistence type="predicted"/>
<feature type="region of interest" description="Disordered" evidence="1">
    <location>
        <begin position="158"/>
        <end position="182"/>
    </location>
</feature>
<organism evidence="2 3">
    <name type="scientific">Novosphingobium colocasiae</name>
    <dbReference type="NCBI Taxonomy" id="1256513"/>
    <lineage>
        <taxon>Bacteria</taxon>
        <taxon>Pseudomonadati</taxon>
        <taxon>Pseudomonadota</taxon>
        <taxon>Alphaproteobacteria</taxon>
        <taxon>Sphingomonadales</taxon>
        <taxon>Sphingomonadaceae</taxon>
        <taxon>Novosphingobium</taxon>
    </lineage>
</organism>
<gene>
    <name evidence="2" type="ORF">GCM10011614_03130</name>
</gene>
<reference evidence="2" key="1">
    <citation type="journal article" date="2014" name="Int. J. Syst. Evol. Microbiol.">
        <title>Complete genome sequence of Corynebacterium casei LMG S-19264T (=DSM 44701T), isolated from a smear-ripened cheese.</title>
        <authorList>
            <consortium name="US DOE Joint Genome Institute (JGI-PGF)"/>
            <person name="Walter F."/>
            <person name="Albersmeier A."/>
            <person name="Kalinowski J."/>
            <person name="Ruckert C."/>
        </authorList>
    </citation>
    <scope>NUCLEOTIDE SEQUENCE</scope>
    <source>
        <strain evidence="2">KCTC 32255</strain>
    </source>
</reference>
<keyword evidence="3" id="KW-1185">Reference proteome</keyword>
<name>A0A918P9F8_9SPHN</name>
<sequence length="182" mass="20066">MTTSRKGQQGAVSLPAVRRDGWTLERQAGFLRALAATHSVDQAARSVGMTRQSAYRLRARLRGEPFDLAWDAAFQSAFDRLAEAAMERALNGVEVPHFHKGELVGTSRRFDERLTVALLAMRHALLRPPAPHWHEAAGYEVDDFRALLSRVAQGPEIWRNSASDDGDDWDEDGGRAGDTGSA</sequence>
<accession>A0A918P9F8</accession>
<evidence type="ECO:0000256" key="1">
    <source>
        <dbReference type="SAM" id="MobiDB-lite"/>
    </source>
</evidence>
<evidence type="ECO:0008006" key="4">
    <source>
        <dbReference type="Google" id="ProtNLM"/>
    </source>
</evidence>
<dbReference type="EMBL" id="BMZA01000001">
    <property type="protein sequence ID" value="GGY91798.1"/>
    <property type="molecule type" value="Genomic_DNA"/>
</dbReference>
<evidence type="ECO:0000313" key="3">
    <source>
        <dbReference type="Proteomes" id="UP000648075"/>
    </source>
</evidence>
<dbReference type="AlphaFoldDB" id="A0A918P9F8"/>